<feature type="region of interest" description="Disordered" evidence="1">
    <location>
        <begin position="1"/>
        <end position="48"/>
    </location>
</feature>
<comment type="caution">
    <text evidence="3">The sequence shown here is derived from an EMBL/GenBank/DDBJ whole genome shotgun (WGS) entry which is preliminary data.</text>
</comment>
<reference evidence="3" key="1">
    <citation type="submission" date="2019-12" db="EMBL/GenBank/DDBJ databases">
        <title>Actinomadura physcomitrii sp. nov., a novel actinomycete isolated from moss [Physcomitrium sphaericum (Ludw) Fuernr].</title>
        <authorList>
            <person name="Zhuang X."/>
        </authorList>
    </citation>
    <scope>NUCLEOTIDE SEQUENCE [LARGE SCALE GENOMIC DNA]</scope>
    <source>
        <strain evidence="3">LD22</strain>
    </source>
</reference>
<accession>A0A6I4MMJ0</accession>
<protein>
    <recommendedName>
        <fullName evidence="2">Cation-transporting P-type ATPase N-terminal domain-containing protein</fullName>
    </recommendedName>
</protein>
<feature type="domain" description="Cation-transporting P-type ATPase N-terminal" evidence="2">
    <location>
        <begin position="10"/>
        <end position="41"/>
    </location>
</feature>
<organism evidence="3 4">
    <name type="scientific">Actinomadura physcomitrii</name>
    <dbReference type="NCBI Taxonomy" id="2650748"/>
    <lineage>
        <taxon>Bacteria</taxon>
        <taxon>Bacillati</taxon>
        <taxon>Actinomycetota</taxon>
        <taxon>Actinomycetes</taxon>
        <taxon>Streptosporangiales</taxon>
        <taxon>Thermomonosporaceae</taxon>
        <taxon>Actinomadura</taxon>
    </lineage>
</organism>
<name>A0A6I4MMJ0_9ACTN</name>
<keyword evidence="4" id="KW-1185">Reference proteome</keyword>
<gene>
    <name evidence="3" type="ORF">F8568_024215</name>
</gene>
<dbReference type="AlphaFoldDB" id="A0A6I4MMJ0"/>
<dbReference type="Proteomes" id="UP000462055">
    <property type="component" value="Unassembled WGS sequence"/>
</dbReference>
<dbReference type="RefSeq" id="WP_160573738.1">
    <property type="nucleotide sequence ID" value="NZ_WBMS02000019.1"/>
</dbReference>
<sequence>MTPVPAPYRTPAGEVATALGTDAERGLAGPEAAVRLKRDGPRRAAAGR</sequence>
<dbReference type="Pfam" id="PF00690">
    <property type="entry name" value="Cation_ATPase_N"/>
    <property type="match status" value="1"/>
</dbReference>
<evidence type="ECO:0000313" key="3">
    <source>
        <dbReference type="EMBL" id="MWA03426.1"/>
    </source>
</evidence>
<evidence type="ECO:0000313" key="4">
    <source>
        <dbReference type="Proteomes" id="UP000462055"/>
    </source>
</evidence>
<evidence type="ECO:0000256" key="1">
    <source>
        <dbReference type="SAM" id="MobiDB-lite"/>
    </source>
</evidence>
<evidence type="ECO:0000259" key="2">
    <source>
        <dbReference type="Pfam" id="PF00690"/>
    </source>
</evidence>
<proteinExistence type="predicted"/>
<dbReference type="InterPro" id="IPR004014">
    <property type="entry name" value="ATPase_P-typ_cation-transptr_N"/>
</dbReference>
<dbReference type="EMBL" id="WBMS02000019">
    <property type="protein sequence ID" value="MWA03426.1"/>
    <property type="molecule type" value="Genomic_DNA"/>
</dbReference>